<reference evidence="1" key="1">
    <citation type="submission" date="2022-11" db="EMBL/GenBank/DDBJ databases">
        <title>Hoeflea poritis sp. nov., isolated from scleractinian coral Porites lutea.</title>
        <authorList>
            <person name="Zhang G."/>
            <person name="Wei Q."/>
            <person name="Cai L."/>
        </authorList>
    </citation>
    <scope>NUCLEOTIDE SEQUENCE</scope>
    <source>
        <strain evidence="1">E7-10</strain>
    </source>
</reference>
<dbReference type="InterPro" id="IPR022201">
    <property type="entry name" value="DUF3726"/>
</dbReference>
<evidence type="ECO:0000313" key="1">
    <source>
        <dbReference type="EMBL" id="MDA4845601.1"/>
    </source>
</evidence>
<organism evidence="1 2">
    <name type="scientific">Hoeflea poritis</name>
    <dbReference type="NCBI Taxonomy" id="2993659"/>
    <lineage>
        <taxon>Bacteria</taxon>
        <taxon>Pseudomonadati</taxon>
        <taxon>Pseudomonadota</taxon>
        <taxon>Alphaproteobacteria</taxon>
        <taxon>Hyphomicrobiales</taxon>
        <taxon>Rhizobiaceae</taxon>
        <taxon>Hoeflea</taxon>
    </lineage>
</organism>
<dbReference type="RefSeq" id="WP_271089258.1">
    <property type="nucleotide sequence ID" value="NZ_JAPJZH010000005.1"/>
</dbReference>
<dbReference type="Pfam" id="PF12525">
    <property type="entry name" value="DUF3726"/>
    <property type="match status" value="1"/>
</dbReference>
<dbReference type="EMBL" id="JAPJZH010000005">
    <property type="protein sequence ID" value="MDA4845601.1"/>
    <property type="molecule type" value="Genomic_DNA"/>
</dbReference>
<evidence type="ECO:0000313" key="2">
    <source>
        <dbReference type="Proteomes" id="UP001148313"/>
    </source>
</evidence>
<accession>A0ABT4VLL4</accession>
<dbReference type="Proteomes" id="UP001148313">
    <property type="component" value="Unassembled WGS sequence"/>
</dbReference>
<proteinExistence type="predicted"/>
<comment type="caution">
    <text evidence="1">The sequence shown here is derived from an EMBL/GenBank/DDBJ whole genome shotgun (WGS) entry which is preliminary data.</text>
</comment>
<gene>
    <name evidence="1" type="ORF">OOZ53_09595</name>
</gene>
<sequence length="210" mass="21730">MTLSMNEVEATAKRAARGAGYSWGLAEEAGKATRWLCERDVDGCAALAVLLQAFDCAREADWSPLAEGSHWQAPGGNLCPLLAGAALSDHARDLQVGALVFGATLAPVLLLPFAASCAAQSQGIVSVGLPNARAVTDGDALAIDGVFPERAENMEIHMGGEIAAPAARRSRAAPGSDMLQILDRFARRTFAPATEQSRLSGAGAGLSDND</sequence>
<name>A0ABT4VLL4_9HYPH</name>
<keyword evidence="2" id="KW-1185">Reference proteome</keyword>
<protein>
    <submittedName>
        <fullName evidence="1">DUF3726 domain-containing protein</fullName>
    </submittedName>
</protein>